<dbReference type="NCBIfam" id="NF009727">
    <property type="entry name" value="PRK13254.1-1"/>
    <property type="match status" value="1"/>
</dbReference>
<evidence type="ECO:0000256" key="2">
    <source>
        <dbReference type="ARBA" id="ARBA00022617"/>
    </source>
</evidence>
<keyword evidence="13" id="KW-1185">Reference proteome</keyword>
<keyword evidence="9 10" id="KW-0472">Membrane</keyword>
<dbReference type="PANTHER" id="PTHR34128">
    <property type="entry name" value="CYTOCHROME C-TYPE BIOGENESIS PROTEIN CCME HOMOLOG, MITOCHONDRIAL"/>
    <property type="match status" value="1"/>
</dbReference>
<keyword evidence="2 10" id="KW-0349">Heme</keyword>
<evidence type="ECO:0000256" key="9">
    <source>
        <dbReference type="ARBA" id="ARBA00023136"/>
    </source>
</evidence>
<feature type="binding site" description="covalent" evidence="10">
    <location>
        <position position="123"/>
    </location>
    <ligand>
        <name>heme</name>
        <dbReference type="ChEBI" id="CHEBI:30413"/>
    </ligand>
</feature>
<evidence type="ECO:0000256" key="5">
    <source>
        <dbReference type="ARBA" id="ARBA00022748"/>
    </source>
</evidence>
<dbReference type="SUPFAM" id="SSF82093">
    <property type="entry name" value="Heme chaperone CcmE"/>
    <property type="match status" value="1"/>
</dbReference>
<evidence type="ECO:0000256" key="8">
    <source>
        <dbReference type="ARBA" id="ARBA00023004"/>
    </source>
</evidence>
<dbReference type="Proteomes" id="UP000839052">
    <property type="component" value="Chromosome"/>
</dbReference>
<dbReference type="RefSeq" id="WP_239797779.1">
    <property type="nucleotide sequence ID" value="NZ_OU912926.1"/>
</dbReference>
<dbReference type="Pfam" id="PF03100">
    <property type="entry name" value="CcmE"/>
    <property type="match status" value="1"/>
</dbReference>
<feature type="topological domain" description="Cytoplasmic" evidence="10">
    <location>
        <begin position="1"/>
        <end position="7"/>
    </location>
</feature>
<accession>A0ABM8Z2I2</accession>
<keyword evidence="6 10" id="KW-0735">Signal-anchor</keyword>
<comment type="similarity">
    <text evidence="10">Belongs to the CcmE/CycJ family.</text>
</comment>
<dbReference type="PANTHER" id="PTHR34128:SF2">
    <property type="entry name" value="CYTOCHROME C-TYPE BIOGENESIS PROTEIN CCME HOMOLOG, MITOCHONDRIAL"/>
    <property type="match status" value="1"/>
</dbReference>
<evidence type="ECO:0000313" key="12">
    <source>
        <dbReference type="EMBL" id="CAG9934099.1"/>
    </source>
</evidence>
<evidence type="ECO:0000256" key="6">
    <source>
        <dbReference type="ARBA" id="ARBA00022968"/>
    </source>
</evidence>
<keyword evidence="5 10" id="KW-0201">Cytochrome c-type biogenesis</keyword>
<evidence type="ECO:0000256" key="10">
    <source>
        <dbReference type="HAMAP-Rule" id="MF_01959"/>
    </source>
</evidence>
<evidence type="ECO:0000256" key="1">
    <source>
        <dbReference type="ARBA" id="ARBA00004370"/>
    </source>
</evidence>
<dbReference type="EMBL" id="OU912926">
    <property type="protein sequence ID" value="CAG9934099.1"/>
    <property type="molecule type" value="Genomic_DNA"/>
</dbReference>
<reference evidence="12 13" key="1">
    <citation type="submission" date="2021-10" db="EMBL/GenBank/DDBJ databases">
        <authorList>
            <person name="Koch H."/>
        </authorList>
    </citation>
    <scope>NUCLEOTIDE SEQUENCE [LARGE SCALE GENOMIC DNA]</scope>
    <source>
        <strain evidence="12">6680</strain>
    </source>
</reference>
<feature type="topological domain" description="Extracellular" evidence="10">
    <location>
        <begin position="29"/>
        <end position="158"/>
    </location>
</feature>
<keyword evidence="10" id="KW-1003">Cell membrane</keyword>
<keyword evidence="7 10" id="KW-1133">Transmembrane helix</keyword>
<evidence type="ECO:0000256" key="4">
    <source>
        <dbReference type="ARBA" id="ARBA00022723"/>
    </source>
</evidence>
<keyword evidence="3 10" id="KW-0812">Transmembrane</keyword>
<organism evidence="12 13">
    <name type="scientific">Candidatus Nitrotoga arctica</name>
    <dbReference type="NCBI Taxonomy" id="453162"/>
    <lineage>
        <taxon>Bacteria</taxon>
        <taxon>Pseudomonadati</taxon>
        <taxon>Pseudomonadota</taxon>
        <taxon>Betaproteobacteria</taxon>
        <taxon>Nitrosomonadales</taxon>
        <taxon>Gallionellaceae</taxon>
        <taxon>Candidatus Nitrotoga</taxon>
    </lineage>
</organism>
<sequence>MKPRQKKFVYIILALVALGTAIGLVLYALTNNISLYFTPTQVLNKEAPQGRGFRMGGLVVVDSVKRQSDGLTVHFSITDTAKSMPVVYKGFLPDLFKEGKGVVVHGKLEAGNVFRADEVLAKHDENYIAPEAAYAMKQAAKGQSAVNAASSVSAPAAK</sequence>
<dbReference type="InterPro" id="IPR012340">
    <property type="entry name" value="NA-bd_OB-fold"/>
</dbReference>
<keyword evidence="4 10" id="KW-0479">Metal-binding</keyword>
<comment type="function">
    <text evidence="10">Heme chaperone required for the biogenesis of c-type cytochromes. Transiently binds heme delivered by CcmC and transfers the heme to apo-cytochromes in a process facilitated by CcmF and CcmH.</text>
</comment>
<evidence type="ECO:0000256" key="3">
    <source>
        <dbReference type="ARBA" id="ARBA00022692"/>
    </source>
</evidence>
<dbReference type="HAMAP" id="MF_01959">
    <property type="entry name" value="CcmE"/>
    <property type="match status" value="1"/>
</dbReference>
<gene>
    <name evidence="10 12" type="primary">ccmE</name>
    <name evidence="10" type="synonym">cycJ</name>
    <name evidence="12" type="ORF">NTG6680_2850</name>
</gene>
<evidence type="ECO:0000313" key="13">
    <source>
        <dbReference type="Proteomes" id="UP000839052"/>
    </source>
</evidence>
<dbReference type="Gene3D" id="2.40.50.140">
    <property type="entry name" value="Nucleic acid-binding proteins"/>
    <property type="match status" value="1"/>
</dbReference>
<keyword evidence="8 10" id="KW-0408">Iron</keyword>
<dbReference type="NCBIfam" id="NF009729">
    <property type="entry name" value="PRK13254.1-3"/>
    <property type="match status" value="1"/>
</dbReference>
<feature type="transmembrane region" description="Helical" evidence="11">
    <location>
        <begin position="7"/>
        <end position="29"/>
    </location>
</feature>
<evidence type="ECO:0000256" key="11">
    <source>
        <dbReference type="SAM" id="Phobius"/>
    </source>
</evidence>
<dbReference type="InterPro" id="IPR036127">
    <property type="entry name" value="CcmE-like_sf"/>
</dbReference>
<dbReference type="InterPro" id="IPR004329">
    <property type="entry name" value="CcmE"/>
</dbReference>
<evidence type="ECO:0000256" key="7">
    <source>
        <dbReference type="ARBA" id="ARBA00022989"/>
    </source>
</evidence>
<comment type="subcellular location">
    <subcellularLocation>
        <location evidence="10">Cell membrane</location>
        <topology evidence="10">Single-pass type II membrane protein</topology>
    </subcellularLocation>
    <subcellularLocation>
        <location evidence="1">Membrane</location>
    </subcellularLocation>
</comment>
<name>A0ABM8Z2I2_9PROT</name>
<proteinExistence type="inferred from homology"/>
<protein>
    <recommendedName>
        <fullName evidence="10">Cytochrome c-type biogenesis protein CcmE</fullName>
    </recommendedName>
    <alternativeName>
        <fullName evidence="10">Cytochrome c maturation protein E</fullName>
    </alternativeName>
    <alternativeName>
        <fullName evidence="10">Heme chaperone CcmE</fullName>
    </alternativeName>
</protein>
<dbReference type="NCBIfam" id="NF009731">
    <property type="entry name" value="PRK13254.1-5"/>
    <property type="match status" value="1"/>
</dbReference>
<feature type="binding site" description="axial binding residue" evidence="10">
    <location>
        <position position="127"/>
    </location>
    <ligand>
        <name>heme</name>
        <dbReference type="ChEBI" id="CHEBI:30413"/>
    </ligand>
    <ligandPart>
        <name>Fe</name>
        <dbReference type="ChEBI" id="CHEBI:18248"/>
    </ligandPart>
</feature>